<organism evidence="1 2">
    <name type="scientific">Pseudomonas paralactis</name>
    <dbReference type="NCBI Taxonomy" id="1615673"/>
    <lineage>
        <taxon>Bacteria</taxon>
        <taxon>Pseudomonadati</taxon>
        <taxon>Pseudomonadota</taxon>
        <taxon>Gammaproteobacteria</taxon>
        <taxon>Pseudomonadales</taxon>
        <taxon>Pseudomonadaceae</taxon>
        <taxon>Pseudomonas</taxon>
    </lineage>
</organism>
<evidence type="ECO:0000313" key="2">
    <source>
        <dbReference type="Proteomes" id="UP000050852"/>
    </source>
</evidence>
<dbReference type="Proteomes" id="UP000050852">
    <property type="component" value="Unassembled WGS sequence"/>
</dbReference>
<evidence type="ECO:0008006" key="3">
    <source>
        <dbReference type="Google" id="ProtNLM"/>
    </source>
</evidence>
<dbReference type="EMBL" id="JYLN01000007">
    <property type="protein sequence ID" value="KRP70595.1"/>
    <property type="molecule type" value="Genomic_DNA"/>
</dbReference>
<gene>
    <name evidence="1" type="ORF">TX23_18265</name>
</gene>
<sequence>MLCPRCVQGEVVKVRVIANDTCLFVCQECEASWFLYEDIGVKAFVDYGTYMEGLGLKPLWSELQIMPE</sequence>
<comment type="caution">
    <text evidence="1">The sequence shown here is derived from an EMBL/GenBank/DDBJ whole genome shotgun (WGS) entry which is preliminary data.</text>
</comment>
<proteinExistence type="predicted"/>
<dbReference type="AlphaFoldDB" id="A0A0R3AIR6"/>
<reference evidence="1 2" key="1">
    <citation type="submission" date="2015-02" db="EMBL/GenBank/DDBJ databases">
        <title>Two Pseudomonas sp. nov., isolated from raw milk.</title>
        <authorList>
            <person name="Wenning M."/>
            <person name="von Neubeck M."/>
            <person name="Huptas C."/>
            <person name="Scherer S."/>
        </authorList>
    </citation>
    <scope>NUCLEOTIDE SEQUENCE [LARGE SCALE GENOMIC DNA]</scope>
    <source>
        <strain evidence="1 2">DSM 29164</strain>
    </source>
</reference>
<accession>A0A0R3AIR6</accession>
<name>A0A0R3AIR6_9PSED</name>
<protein>
    <recommendedName>
        <fullName evidence="3">Transcription factor zinc-finger domain-containing protein</fullName>
    </recommendedName>
</protein>
<dbReference type="PATRIC" id="fig|1615673.3.peg.4770"/>
<evidence type="ECO:0000313" key="1">
    <source>
        <dbReference type="EMBL" id="KRP70595.1"/>
    </source>
</evidence>